<accession>A0A0D2JC10</accession>
<comment type="caution">
    <text evidence="1">The sequence shown here is derived from an EMBL/GenBank/DDBJ whole genome shotgun (WGS) entry which is preliminary data.</text>
</comment>
<protein>
    <submittedName>
        <fullName evidence="1">Uncharacterized protein</fullName>
    </submittedName>
</protein>
<dbReference type="InParanoid" id="A0A0D2JC10"/>
<proteinExistence type="predicted"/>
<dbReference type="EMBL" id="AZAC01000017">
    <property type="protein sequence ID" value="KIX13311.1"/>
    <property type="molecule type" value="Genomic_DNA"/>
</dbReference>
<reference evidence="1 2" key="1">
    <citation type="submission" date="2013-11" db="EMBL/GenBank/DDBJ databases">
        <title>Metagenomic analysis of a methanogenic consortium involved in long chain n-alkane degradation.</title>
        <authorList>
            <person name="Davidova I.A."/>
            <person name="Callaghan A.V."/>
            <person name="Wawrik B."/>
            <person name="Pruitt S."/>
            <person name="Marks C."/>
            <person name="Duncan K.E."/>
            <person name="Suflita J.M."/>
        </authorList>
    </citation>
    <scope>NUCLEOTIDE SEQUENCE [LARGE SCALE GENOMIC DNA]</scope>
    <source>
        <strain evidence="1 2">SPR</strain>
    </source>
</reference>
<sequence length="33" mass="3777">MPGFLPDTLCKEVFVCFKSTTDFRKNKSQKSHG</sequence>
<dbReference type="AlphaFoldDB" id="A0A0D2JC10"/>
<keyword evidence="2" id="KW-1185">Reference proteome</keyword>
<organism evidence="1 2">
    <name type="scientific">Dethiosulfatarculus sandiegensis</name>
    <dbReference type="NCBI Taxonomy" id="1429043"/>
    <lineage>
        <taxon>Bacteria</taxon>
        <taxon>Pseudomonadati</taxon>
        <taxon>Thermodesulfobacteriota</taxon>
        <taxon>Desulfarculia</taxon>
        <taxon>Desulfarculales</taxon>
        <taxon>Desulfarculaceae</taxon>
        <taxon>Dethiosulfatarculus</taxon>
    </lineage>
</organism>
<evidence type="ECO:0000313" key="2">
    <source>
        <dbReference type="Proteomes" id="UP000032233"/>
    </source>
</evidence>
<evidence type="ECO:0000313" key="1">
    <source>
        <dbReference type="EMBL" id="KIX13311.1"/>
    </source>
</evidence>
<gene>
    <name evidence="1" type="ORF">X474_15265</name>
</gene>
<dbReference type="Proteomes" id="UP000032233">
    <property type="component" value="Unassembled WGS sequence"/>
</dbReference>
<name>A0A0D2JC10_9BACT</name>